<accession>L2F7C2</accession>
<dbReference type="CDD" id="cd04301">
    <property type="entry name" value="NAT_SF"/>
    <property type="match status" value="1"/>
</dbReference>
<dbReference type="PANTHER" id="PTHR43072">
    <property type="entry name" value="N-ACETYLTRANSFERASE"/>
    <property type="match status" value="1"/>
</dbReference>
<keyword evidence="5" id="KW-1185">Reference proteome</keyword>
<dbReference type="AlphaFoldDB" id="L2F7C2"/>
<gene>
    <name evidence="4" type="ORF">MOMA_00935</name>
</gene>
<dbReference type="STRING" id="1230338.MOMA_00935"/>
<dbReference type="InterPro" id="IPR000182">
    <property type="entry name" value="GNAT_dom"/>
</dbReference>
<organism evidence="4 5">
    <name type="scientific">Moraxella macacae 0408225</name>
    <dbReference type="NCBI Taxonomy" id="1230338"/>
    <lineage>
        <taxon>Bacteria</taxon>
        <taxon>Pseudomonadati</taxon>
        <taxon>Pseudomonadota</taxon>
        <taxon>Gammaproteobacteria</taxon>
        <taxon>Moraxellales</taxon>
        <taxon>Moraxellaceae</taxon>
        <taxon>Moraxella</taxon>
    </lineage>
</organism>
<evidence type="ECO:0000259" key="3">
    <source>
        <dbReference type="PROSITE" id="PS51186"/>
    </source>
</evidence>
<dbReference type="PANTHER" id="PTHR43072:SF23">
    <property type="entry name" value="UPF0039 PROTEIN C11D3.02C"/>
    <property type="match status" value="1"/>
</dbReference>
<evidence type="ECO:0000313" key="4">
    <source>
        <dbReference type="EMBL" id="ELA08932.1"/>
    </source>
</evidence>
<dbReference type="GO" id="GO:0016747">
    <property type="term" value="F:acyltransferase activity, transferring groups other than amino-acyl groups"/>
    <property type="evidence" value="ECO:0007669"/>
    <property type="project" value="InterPro"/>
</dbReference>
<dbReference type="Gene3D" id="3.40.630.30">
    <property type="match status" value="1"/>
</dbReference>
<sequence length="181" mass="20421">MFCFEPRIYQGVLYRLAKPQDLPELVDIYNESIVTKQSTAVLEPLTVSDLQDWFVEHHENANRPMIVAVCQQSDRVLGYGCFSDLYPRPAYHISAEISVYVANDAKGRGIGRYFVQLLQHIAPACGVAQMVAKIFAHNQPSLNLFEKQGFSQWGYLPKVCDMGDFIADVVILGQEVFNTDT</sequence>
<dbReference type="RefSeq" id="WP_009501331.1">
    <property type="nucleotide sequence ID" value="NZ_ANIN01000001.1"/>
</dbReference>
<reference evidence="4 5" key="1">
    <citation type="journal article" date="2013" name="Genome Announc.">
        <title>Genome Sequence of Moraxella macacae 0408225, a Novel Bacterial Species Isolated from a Cynomolgus Macaque with Epistaxis.</title>
        <authorList>
            <person name="Ladner J.T."/>
            <person name="Whitehouse C.A."/>
            <person name="Koroleva G.I."/>
            <person name="Palacios G.F."/>
        </authorList>
    </citation>
    <scope>NUCLEOTIDE SEQUENCE [LARGE SCALE GENOMIC DNA]</scope>
    <source>
        <strain evidence="4 5">0408225</strain>
    </source>
</reference>
<keyword evidence="1 4" id="KW-0808">Transferase</keyword>
<dbReference type="Pfam" id="PF00583">
    <property type="entry name" value="Acetyltransf_1"/>
    <property type="match status" value="1"/>
</dbReference>
<dbReference type="PROSITE" id="PS51186">
    <property type="entry name" value="GNAT"/>
    <property type="match status" value="1"/>
</dbReference>
<dbReference type="eggNOG" id="COG1247">
    <property type="taxonomic scope" value="Bacteria"/>
</dbReference>
<dbReference type="OrthoDB" id="5459937at2"/>
<protein>
    <submittedName>
        <fullName evidence="4">N-acetyltransferase GCN5</fullName>
    </submittedName>
</protein>
<keyword evidence="2" id="KW-0012">Acyltransferase</keyword>
<dbReference type="EMBL" id="ANIN01000001">
    <property type="protein sequence ID" value="ELA08932.1"/>
    <property type="molecule type" value="Genomic_DNA"/>
</dbReference>
<proteinExistence type="predicted"/>
<evidence type="ECO:0000313" key="5">
    <source>
        <dbReference type="Proteomes" id="UP000023795"/>
    </source>
</evidence>
<dbReference type="Proteomes" id="UP000023795">
    <property type="component" value="Unassembled WGS sequence"/>
</dbReference>
<feature type="domain" description="N-acetyltransferase" evidence="3">
    <location>
        <begin position="12"/>
        <end position="167"/>
    </location>
</feature>
<dbReference type="InterPro" id="IPR016181">
    <property type="entry name" value="Acyl_CoA_acyltransferase"/>
</dbReference>
<dbReference type="SUPFAM" id="SSF55729">
    <property type="entry name" value="Acyl-CoA N-acyltransferases (Nat)"/>
    <property type="match status" value="1"/>
</dbReference>
<evidence type="ECO:0000256" key="2">
    <source>
        <dbReference type="ARBA" id="ARBA00023315"/>
    </source>
</evidence>
<name>L2F7C2_9GAMM</name>
<dbReference type="PATRIC" id="fig|1230338.3.peg.200"/>
<comment type="caution">
    <text evidence="4">The sequence shown here is derived from an EMBL/GenBank/DDBJ whole genome shotgun (WGS) entry which is preliminary data.</text>
</comment>
<evidence type="ECO:0000256" key="1">
    <source>
        <dbReference type="ARBA" id="ARBA00022679"/>
    </source>
</evidence>